<protein>
    <submittedName>
        <fullName evidence="1">Uncharacterized protein</fullName>
    </submittedName>
</protein>
<reference evidence="1" key="1">
    <citation type="submission" date="2022-09" db="EMBL/GenBank/DDBJ databases">
        <title>A Global Phylogenomic Analysis of the Shiitake Genus Lentinula.</title>
        <authorList>
            <consortium name="DOE Joint Genome Institute"/>
            <person name="Sierra-Patev S."/>
            <person name="Min B."/>
            <person name="Naranjo-Ortiz M."/>
            <person name="Looney B."/>
            <person name="Konkel Z."/>
            <person name="Slot J.C."/>
            <person name="Sakamoto Y."/>
            <person name="Steenwyk J.L."/>
            <person name="Rokas A."/>
            <person name="Carro J."/>
            <person name="Camarero S."/>
            <person name="Ferreira P."/>
            <person name="Molpeceres G."/>
            <person name="Ruiz-Duenas F.J."/>
            <person name="Serrano A."/>
            <person name="Henrissat B."/>
            <person name="Drula E."/>
            <person name="Hughes K.W."/>
            <person name="Mata J.L."/>
            <person name="Ishikawa N.K."/>
            <person name="Vargas-Isla R."/>
            <person name="Ushijima S."/>
            <person name="Smith C.A."/>
            <person name="Ahrendt S."/>
            <person name="Andreopoulos W."/>
            <person name="He G."/>
            <person name="Labutti K."/>
            <person name="Lipzen A."/>
            <person name="Ng V."/>
            <person name="Riley R."/>
            <person name="Sandor L."/>
            <person name="Barry K."/>
            <person name="Martinez A.T."/>
            <person name="Xiao Y."/>
            <person name="Gibbons J.G."/>
            <person name="Terashima K."/>
            <person name="Grigoriev I.V."/>
            <person name="Hibbett D.S."/>
        </authorList>
    </citation>
    <scope>NUCLEOTIDE SEQUENCE</scope>
    <source>
        <strain evidence="1">TMI1499</strain>
    </source>
</reference>
<dbReference type="Proteomes" id="UP001163835">
    <property type="component" value="Unassembled WGS sequence"/>
</dbReference>
<keyword evidence="2" id="KW-1185">Reference proteome</keyword>
<evidence type="ECO:0000313" key="2">
    <source>
        <dbReference type="Proteomes" id="UP001163835"/>
    </source>
</evidence>
<organism evidence="1 2">
    <name type="scientific">Lentinula aff. lateritia</name>
    <dbReference type="NCBI Taxonomy" id="2804960"/>
    <lineage>
        <taxon>Eukaryota</taxon>
        <taxon>Fungi</taxon>
        <taxon>Dikarya</taxon>
        <taxon>Basidiomycota</taxon>
        <taxon>Agaricomycotina</taxon>
        <taxon>Agaricomycetes</taxon>
        <taxon>Agaricomycetidae</taxon>
        <taxon>Agaricales</taxon>
        <taxon>Marasmiineae</taxon>
        <taxon>Omphalotaceae</taxon>
        <taxon>Lentinula</taxon>
    </lineage>
</organism>
<proteinExistence type="predicted"/>
<name>A0ACC1UCH9_9AGAR</name>
<evidence type="ECO:0000313" key="1">
    <source>
        <dbReference type="EMBL" id="KAJ3814688.1"/>
    </source>
</evidence>
<accession>A0ACC1UCH9</accession>
<sequence>MDSLPLVGDRISYSGHLGTVKFIGEVEKTTGIWLGIEWDNPDRGKHDGVKDGKRYFSCRVPNAGSFVRPSAQVIRGVSFLQALKAKYIEHPHGSASEEKVILGSSNGVIEVKAVNLDKIRSKFANLGRLREVSLENELVSRVDESGLIRETCPNVRGLDLSANLFSTWCVVADIAVELPVLQRLALNRNRFTEMTFDSSKMSTSFQSLTELQLNGSLISWREMQQVTSFMPRLVSVELGSNRLYELEFSAPIITHSQIRNINLEGNKCKVWTRICQSLSTYDQLERVILAFNEIDSIPPPAHNSPLLKKLEHISLSSNNLKSWNDLDALSIWCPSLTSLSVIGNPLVESGDEIRYSRPFIIARLPALCTLDSTTVSAKERTDSELFYLSYISQRFSLHEPGFEMASLMREHPRWEALSKKHGTALSKSGISSPQDRLSRKLIGMQNECLTVSKTHTLAREIGEWIDPITVRVLPTMSLKVFGHKVHKALEIDKDSKTSFWLKMNDGTWAELSDNFHDLDWLGLETGSKVLCCVTTA</sequence>
<dbReference type="EMBL" id="MU794962">
    <property type="protein sequence ID" value="KAJ3814688.1"/>
    <property type="molecule type" value="Genomic_DNA"/>
</dbReference>
<comment type="caution">
    <text evidence="1">The sequence shown here is derived from an EMBL/GenBank/DDBJ whole genome shotgun (WGS) entry which is preliminary data.</text>
</comment>
<gene>
    <name evidence="1" type="ORF">F5876DRAFT_32316</name>
</gene>